<dbReference type="AlphaFoldDB" id="A0A1X0KBG1"/>
<comment type="caution">
    <text evidence="2">The sequence shown here is derived from an EMBL/GenBank/DDBJ whole genome shotgun (WGS) entry which is preliminary data.</text>
</comment>
<accession>A0A1X0KBG1</accession>
<evidence type="ECO:0000313" key="3">
    <source>
        <dbReference type="Proteomes" id="UP000192601"/>
    </source>
</evidence>
<sequence>MTTTFGSVFPVTSSVMGLANVPFVLSGDREPGEAGGSASPPSSLSTARRREPRCGHRIRTSC</sequence>
<gene>
    <name evidence="2" type="ORF">BST44_20705</name>
</gene>
<feature type="region of interest" description="Disordered" evidence="1">
    <location>
        <begin position="25"/>
        <end position="62"/>
    </location>
</feature>
<feature type="compositionally biased region" description="Low complexity" evidence="1">
    <location>
        <begin position="36"/>
        <end position="46"/>
    </location>
</feature>
<reference evidence="2 3" key="1">
    <citation type="submission" date="2017-02" db="EMBL/GenBank/DDBJ databases">
        <title>The new phylogeny of genus Mycobacterium.</title>
        <authorList>
            <person name="Tortoli E."/>
            <person name="Trovato A."/>
            <person name="Cirillo D.M."/>
        </authorList>
    </citation>
    <scope>NUCLEOTIDE SEQUENCE [LARGE SCALE GENOMIC DNA]</scope>
    <source>
        <strain evidence="2 3">DSM 43992</strain>
    </source>
</reference>
<evidence type="ECO:0000256" key="1">
    <source>
        <dbReference type="SAM" id="MobiDB-lite"/>
    </source>
</evidence>
<proteinExistence type="predicted"/>
<evidence type="ECO:0000313" key="2">
    <source>
        <dbReference type="EMBL" id="ORB71882.1"/>
    </source>
</evidence>
<dbReference type="EMBL" id="MVIJ01000036">
    <property type="protein sequence ID" value="ORB71882.1"/>
    <property type="molecule type" value="Genomic_DNA"/>
</dbReference>
<protein>
    <submittedName>
        <fullName evidence="2">Uncharacterized protein</fullName>
    </submittedName>
</protein>
<dbReference type="Proteomes" id="UP000192601">
    <property type="component" value="Unassembled WGS sequence"/>
</dbReference>
<organism evidence="2 3">
    <name type="scientific">Mycobacterium scrofulaceum</name>
    <dbReference type="NCBI Taxonomy" id="1783"/>
    <lineage>
        <taxon>Bacteria</taxon>
        <taxon>Bacillati</taxon>
        <taxon>Actinomycetota</taxon>
        <taxon>Actinomycetes</taxon>
        <taxon>Mycobacteriales</taxon>
        <taxon>Mycobacteriaceae</taxon>
        <taxon>Mycobacterium</taxon>
    </lineage>
</organism>
<keyword evidence="3" id="KW-1185">Reference proteome</keyword>
<name>A0A1X0KBG1_MYCSC</name>